<reference evidence="1" key="1">
    <citation type="submission" date="2015-01" db="EMBL/GenBank/DDBJ databases">
        <authorList>
            <person name="Durling Mikael"/>
        </authorList>
    </citation>
    <scope>NUCLEOTIDE SEQUENCE</scope>
</reference>
<protein>
    <submittedName>
        <fullName evidence="1">Uncharacterized protein</fullName>
    </submittedName>
</protein>
<evidence type="ECO:0000313" key="1">
    <source>
        <dbReference type="EMBL" id="CEO57911.1"/>
    </source>
</evidence>
<sequence length="93" mass="10433">MFVFESSCSLNLRFELMVKHHQNVSTRSYSSSNLRVAIAKLPPGIIPPTLKDVQLLRVLYHCDDIYNSISGNAYCISGCISIDGSLENDQCYM</sequence>
<organism evidence="1">
    <name type="scientific">Bionectria ochroleuca</name>
    <name type="common">Gliocladium roseum</name>
    <dbReference type="NCBI Taxonomy" id="29856"/>
    <lineage>
        <taxon>Eukaryota</taxon>
        <taxon>Fungi</taxon>
        <taxon>Dikarya</taxon>
        <taxon>Ascomycota</taxon>
        <taxon>Pezizomycotina</taxon>
        <taxon>Sordariomycetes</taxon>
        <taxon>Hypocreomycetidae</taxon>
        <taxon>Hypocreales</taxon>
        <taxon>Bionectriaceae</taxon>
        <taxon>Clonostachys</taxon>
    </lineage>
</organism>
<dbReference type="EMBL" id="CDPU01000179">
    <property type="protein sequence ID" value="CEO57911.1"/>
    <property type="molecule type" value="Genomic_DNA"/>
</dbReference>
<dbReference type="AlphaFoldDB" id="A0A0B7KST5"/>
<gene>
    <name evidence="1" type="ORF">BN869_000013969_1</name>
</gene>
<name>A0A0B7KST5_BIOOC</name>
<proteinExistence type="predicted"/>
<accession>A0A0B7KST5</accession>